<dbReference type="EMBL" id="JANJQO010000168">
    <property type="protein sequence ID" value="KAJ2980853.1"/>
    <property type="molecule type" value="Genomic_DNA"/>
</dbReference>
<dbReference type="Proteomes" id="UP001143910">
    <property type="component" value="Unassembled WGS sequence"/>
</dbReference>
<comment type="caution">
    <text evidence="1">The sequence shown here is derived from an EMBL/GenBank/DDBJ whole genome shotgun (WGS) entry which is preliminary data.</text>
</comment>
<protein>
    <submittedName>
        <fullName evidence="1">Uncharacterized protein</fullName>
    </submittedName>
</protein>
<gene>
    <name evidence="1" type="ORF">NQ176_g2388</name>
</gene>
<keyword evidence="2" id="KW-1185">Reference proteome</keyword>
<accession>A0ACC1NR81</accession>
<name>A0ACC1NR81_9HYPO</name>
<reference evidence="1" key="1">
    <citation type="submission" date="2022-08" db="EMBL/GenBank/DDBJ databases">
        <title>Genome Sequence of Lecanicillium fungicola.</title>
        <authorList>
            <person name="Buettner E."/>
        </authorList>
    </citation>
    <scope>NUCLEOTIDE SEQUENCE</scope>
    <source>
        <strain evidence="1">Babe33</strain>
    </source>
</reference>
<organism evidence="1 2">
    <name type="scientific">Zarea fungicola</name>
    <dbReference type="NCBI Taxonomy" id="93591"/>
    <lineage>
        <taxon>Eukaryota</taxon>
        <taxon>Fungi</taxon>
        <taxon>Dikarya</taxon>
        <taxon>Ascomycota</taxon>
        <taxon>Pezizomycotina</taxon>
        <taxon>Sordariomycetes</taxon>
        <taxon>Hypocreomycetidae</taxon>
        <taxon>Hypocreales</taxon>
        <taxon>Cordycipitaceae</taxon>
        <taxon>Zarea</taxon>
    </lineage>
</organism>
<proteinExistence type="predicted"/>
<sequence>MRVATVLSLFAAVAIASPAPEAEAEDSAAATSKCGTLNCQGLIDLMKQINKLMTDEATKGRQETDADAKMSDQLLLTFFRAQAQTYRKCAVAKCKKVKKANEVPRIRKVDDICKKGDNGKYDCTL</sequence>
<evidence type="ECO:0000313" key="1">
    <source>
        <dbReference type="EMBL" id="KAJ2980853.1"/>
    </source>
</evidence>
<evidence type="ECO:0000313" key="2">
    <source>
        <dbReference type="Proteomes" id="UP001143910"/>
    </source>
</evidence>